<dbReference type="PROSITE" id="PS50835">
    <property type="entry name" value="IG_LIKE"/>
    <property type="match status" value="1"/>
</dbReference>
<dbReference type="SUPFAM" id="SSF48726">
    <property type="entry name" value="Immunoglobulin"/>
    <property type="match status" value="1"/>
</dbReference>
<dbReference type="InterPro" id="IPR003599">
    <property type="entry name" value="Ig_sub"/>
</dbReference>
<dbReference type="GO" id="GO:0030101">
    <property type="term" value="P:natural killer cell activation"/>
    <property type="evidence" value="ECO:0007669"/>
    <property type="project" value="TreeGrafter"/>
</dbReference>
<evidence type="ECO:0000256" key="5">
    <source>
        <dbReference type="ARBA" id="ARBA00022692"/>
    </source>
</evidence>
<dbReference type="Gene3D" id="2.60.40.10">
    <property type="entry name" value="Immunoglobulins"/>
    <property type="match status" value="1"/>
</dbReference>
<feature type="compositionally biased region" description="Polar residues" evidence="15">
    <location>
        <begin position="267"/>
        <end position="284"/>
    </location>
</feature>
<dbReference type="InterPro" id="IPR013783">
    <property type="entry name" value="Ig-like_fold"/>
</dbReference>
<evidence type="ECO:0000256" key="14">
    <source>
        <dbReference type="ARBA" id="ARBA00032296"/>
    </source>
</evidence>
<reference evidence="17 18" key="1">
    <citation type="submission" date="2019-05" db="EMBL/GenBank/DDBJ databases">
        <title>A Chromosome-scale Meerkat (S. suricatta) Genome Assembly.</title>
        <authorList>
            <person name="Dudchenko O."/>
            <person name="Lieberman Aiden E."/>
            <person name="Tung J."/>
            <person name="Barreiro L.B."/>
            <person name="Clutton-Brock T.H."/>
        </authorList>
    </citation>
    <scope>NUCLEOTIDE SEQUENCE [LARGE SCALE GENOMIC DNA]</scope>
</reference>
<dbReference type="GO" id="GO:0002429">
    <property type="term" value="P:immune response-activating cell surface receptor signaling pathway"/>
    <property type="evidence" value="ECO:0007669"/>
    <property type="project" value="InterPro"/>
</dbReference>
<keyword evidence="13" id="KW-0393">Immunoglobulin domain</keyword>
<evidence type="ECO:0000256" key="10">
    <source>
        <dbReference type="ARBA" id="ARBA00023157"/>
    </source>
</evidence>
<evidence type="ECO:0000256" key="13">
    <source>
        <dbReference type="ARBA" id="ARBA00023319"/>
    </source>
</evidence>
<keyword evidence="9" id="KW-0472">Membrane</keyword>
<dbReference type="AlphaFoldDB" id="A0A673T7A0"/>
<evidence type="ECO:0000256" key="4">
    <source>
        <dbReference type="ARBA" id="ARBA00022475"/>
    </source>
</evidence>
<dbReference type="GO" id="GO:0045954">
    <property type="term" value="P:positive regulation of natural killer cell mediated cytotoxicity"/>
    <property type="evidence" value="ECO:0007669"/>
    <property type="project" value="InterPro"/>
</dbReference>
<comment type="similarity">
    <text evidence="2">Belongs to the natural cytotoxicity receptor (NCR) family.</text>
</comment>
<dbReference type="InterPro" id="IPR013106">
    <property type="entry name" value="Ig_V-set"/>
</dbReference>
<protein>
    <recommendedName>
        <fullName evidence="3">Natural cytotoxicity triggering receptor 3</fullName>
    </recommendedName>
    <alternativeName>
        <fullName evidence="14">Natural killer cell p30-related protein</fullName>
    </alternativeName>
</protein>
<keyword evidence="5" id="KW-0812">Transmembrane</keyword>
<comment type="subcellular location">
    <subcellularLocation>
        <location evidence="1">Cell membrane</location>
        <topology evidence="1">Single-pass type I membrane protein</topology>
    </subcellularLocation>
</comment>
<dbReference type="PANTHER" id="PTHR47904">
    <property type="entry name" value="NATURAL CYTOTOXICITY TRIGGERING RECEPTOR 3"/>
    <property type="match status" value="1"/>
</dbReference>
<feature type="domain" description="Ig-like" evidence="16">
    <location>
        <begin position="46"/>
        <end position="143"/>
    </location>
</feature>
<dbReference type="Pfam" id="PF07686">
    <property type="entry name" value="V-set"/>
    <property type="match status" value="1"/>
</dbReference>
<keyword evidence="8" id="KW-1133">Transmembrane helix</keyword>
<keyword evidence="7" id="KW-0391">Immunity</keyword>
<evidence type="ECO:0000256" key="7">
    <source>
        <dbReference type="ARBA" id="ARBA00022859"/>
    </source>
</evidence>
<evidence type="ECO:0000256" key="6">
    <source>
        <dbReference type="ARBA" id="ARBA00022729"/>
    </source>
</evidence>
<keyword evidence="6" id="KW-0732">Signal</keyword>
<reference evidence="17" key="2">
    <citation type="submission" date="2025-08" db="UniProtKB">
        <authorList>
            <consortium name="Ensembl"/>
        </authorList>
    </citation>
    <scope>IDENTIFICATION</scope>
</reference>
<evidence type="ECO:0000256" key="12">
    <source>
        <dbReference type="ARBA" id="ARBA00023180"/>
    </source>
</evidence>
<dbReference type="Ensembl" id="ENSSSUT00005006258.1">
    <property type="protein sequence ID" value="ENSSSUP00005005415.1"/>
    <property type="gene ID" value="ENSSSUG00005003533.1"/>
</dbReference>
<keyword evidence="4" id="KW-1003">Cell membrane</keyword>
<keyword evidence="18" id="KW-1185">Reference proteome</keyword>
<evidence type="ECO:0000256" key="3">
    <source>
        <dbReference type="ARBA" id="ARBA00019135"/>
    </source>
</evidence>
<dbReference type="Proteomes" id="UP000472268">
    <property type="component" value="Chromosome 7"/>
</dbReference>
<keyword evidence="10" id="KW-1015">Disulfide bond</keyword>
<dbReference type="OMA" id="TPYESHV"/>
<evidence type="ECO:0000256" key="11">
    <source>
        <dbReference type="ARBA" id="ARBA00023170"/>
    </source>
</evidence>
<name>A0A673T7A0_SURSU</name>
<evidence type="ECO:0000259" key="16">
    <source>
        <dbReference type="PROSITE" id="PS50835"/>
    </source>
</evidence>
<dbReference type="InterPro" id="IPR043226">
    <property type="entry name" value="NCR3"/>
</dbReference>
<evidence type="ECO:0000313" key="18">
    <source>
        <dbReference type="Proteomes" id="UP000472268"/>
    </source>
</evidence>
<dbReference type="GO" id="GO:0005886">
    <property type="term" value="C:plasma membrane"/>
    <property type="evidence" value="ECO:0007669"/>
    <property type="project" value="UniProtKB-SubCell"/>
</dbReference>
<evidence type="ECO:0000256" key="2">
    <source>
        <dbReference type="ARBA" id="ARBA00006531"/>
    </source>
</evidence>
<evidence type="ECO:0000313" key="17">
    <source>
        <dbReference type="Ensembl" id="ENSSSUP00005005415.1"/>
    </source>
</evidence>
<evidence type="ECO:0000256" key="8">
    <source>
        <dbReference type="ARBA" id="ARBA00022989"/>
    </source>
</evidence>
<keyword evidence="11" id="KW-0675">Receptor</keyword>
<accession>A0A673T7A0</accession>
<dbReference type="InterPro" id="IPR007110">
    <property type="entry name" value="Ig-like_dom"/>
</dbReference>
<organism evidence="17 18">
    <name type="scientific">Suricata suricatta</name>
    <name type="common">Meerkat</name>
    <dbReference type="NCBI Taxonomy" id="37032"/>
    <lineage>
        <taxon>Eukaryota</taxon>
        <taxon>Metazoa</taxon>
        <taxon>Chordata</taxon>
        <taxon>Craniata</taxon>
        <taxon>Vertebrata</taxon>
        <taxon>Euteleostomi</taxon>
        <taxon>Mammalia</taxon>
        <taxon>Eutheria</taxon>
        <taxon>Laurasiatheria</taxon>
        <taxon>Carnivora</taxon>
        <taxon>Feliformia</taxon>
        <taxon>Herpestidae</taxon>
        <taxon>Suricata</taxon>
    </lineage>
</organism>
<dbReference type="SMART" id="SM00409">
    <property type="entry name" value="IG"/>
    <property type="match status" value="1"/>
</dbReference>
<evidence type="ECO:0000256" key="9">
    <source>
        <dbReference type="ARBA" id="ARBA00023136"/>
    </source>
</evidence>
<keyword evidence="12" id="KW-0325">Glycoprotein</keyword>
<dbReference type="PANTHER" id="PTHR47904:SF1">
    <property type="entry name" value="NATURAL CYTOTOXICITY TRIGGERING RECEPTOR 3"/>
    <property type="match status" value="1"/>
</dbReference>
<evidence type="ECO:0000256" key="15">
    <source>
        <dbReference type="SAM" id="MobiDB-lite"/>
    </source>
</evidence>
<sequence>MRHQTACPSGSSVSWGLSWDILRQALGPFSGDQLGRHFSGSSLCLPGSCALWVFQPPEIRTQVGTAALLPCSFNASRGRLAIGSVTWYRDKVAPGKEVRNETPEFRGRLAPLASSRFLCDHQAELHIWDAQDCDTGVYVCRVEVLGLGAGTGNGTLLVVEKGEMGGPCSPGSWESFPEASCSLSPLPRTCACFFLRSPLTKPSLLLPTFRTSLARGQHSPPPSGCILCLQLYLCGHGQHHLLPRQMPLSPGKMLPLLRWAPMRDSRPQPSQLSSRDPNKSSSAPPLTPYVSHVFPFPFFRYPKVPLFGVP</sequence>
<dbReference type="FunFam" id="2.60.40.10:FF:000860">
    <property type="entry name" value="natural cytotoxicity triggering receptor 3"/>
    <property type="match status" value="1"/>
</dbReference>
<reference evidence="17" key="3">
    <citation type="submission" date="2025-09" db="UniProtKB">
        <authorList>
            <consortium name="Ensembl"/>
        </authorList>
    </citation>
    <scope>IDENTIFICATION</scope>
</reference>
<dbReference type="InterPro" id="IPR036179">
    <property type="entry name" value="Ig-like_dom_sf"/>
</dbReference>
<feature type="region of interest" description="Disordered" evidence="15">
    <location>
        <begin position="264"/>
        <end position="284"/>
    </location>
</feature>
<proteinExistence type="inferred from homology"/>
<gene>
    <name evidence="17" type="primary">NCR3</name>
</gene>
<evidence type="ECO:0000256" key="1">
    <source>
        <dbReference type="ARBA" id="ARBA00004251"/>
    </source>
</evidence>